<dbReference type="PANTHER" id="PTHR42850">
    <property type="entry name" value="METALLOPHOSPHOESTERASE"/>
    <property type="match status" value="1"/>
</dbReference>
<gene>
    <name evidence="2" type="ORF">A9Q68_10295</name>
</gene>
<dbReference type="InterPro" id="IPR029052">
    <property type="entry name" value="Metallo-depent_PP-like"/>
</dbReference>
<proteinExistence type="predicted"/>
<reference evidence="3" key="1">
    <citation type="submission" date="2016-06" db="EMBL/GenBank/DDBJ databases">
        <authorList>
            <person name="de Vries S.P.W."/>
            <person name="Hadjirin N.F."/>
            <person name="Lay E.M."/>
            <person name="Zadoks R.N."/>
            <person name="Peacock S.J."/>
            <person name="Parkhill J."/>
            <person name="Grant A.J."/>
            <person name="Mcdougall S."/>
            <person name="Holmes M.A."/>
        </authorList>
    </citation>
    <scope>NUCLEOTIDE SEQUENCE [LARGE SCALE GENOMIC DNA]</scope>
    <source>
        <strain evidence="3">NZ1587</strain>
    </source>
</reference>
<dbReference type="SUPFAM" id="SSF56300">
    <property type="entry name" value="Metallo-dependent phosphatases"/>
    <property type="match status" value="1"/>
</dbReference>
<protein>
    <submittedName>
        <fullName evidence="2">Serine/threonine protein phosphatase</fullName>
    </submittedName>
</protein>
<comment type="caution">
    <text evidence="2">The sequence shown here is derived from an EMBL/GenBank/DDBJ whole genome shotgun (WGS) entry which is preliminary data.</text>
</comment>
<dbReference type="InterPro" id="IPR050126">
    <property type="entry name" value="Ap4A_hydrolase"/>
</dbReference>
<accession>A0A1L8MK10</accession>
<keyword evidence="3" id="KW-1185">Reference proteome</keyword>
<dbReference type="Gene3D" id="3.60.21.10">
    <property type="match status" value="1"/>
</dbReference>
<sequence length="242" mass="28388">MAKIYAMSDIHGHYQEFLKALELVDLTNIENRLFLLGDYVDNGNHSYQVLEKIQELESTYPNQVTTLLGNHDEWFYDWLISETPISEVFVETIKSFFSLDELKEILSTNLDNFESAIRQEIKTNPRFSAFITWFKEKYQEPRFVETENQIFVHAGIDEEAGIFWKEGTDPKMFTNKFPITTGKFFKDIISGHVGSSQIAHNEEYLGKIFFDKHNHYFIDGTVDRSKVIPVLEFDTETQTYNY</sequence>
<evidence type="ECO:0000313" key="3">
    <source>
        <dbReference type="Proteomes" id="UP000182015"/>
    </source>
</evidence>
<dbReference type="InterPro" id="IPR004843">
    <property type="entry name" value="Calcineurin-like_PHP"/>
</dbReference>
<dbReference type="GO" id="GO:0008803">
    <property type="term" value="F:bis(5'-nucleosyl)-tetraphosphatase (symmetrical) activity"/>
    <property type="evidence" value="ECO:0007669"/>
    <property type="project" value="TreeGrafter"/>
</dbReference>
<dbReference type="OrthoDB" id="384253at2"/>
<dbReference type="PANTHER" id="PTHR42850:SF4">
    <property type="entry name" value="ZINC-DEPENDENT ENDOPOLYPHOSPHATASE"/>
    <property type="match status" value="1"/>
</dbReference>
<dbReference type="AlphaFoldDB" id="A0A1L8MK10"/>
<dbReference type="STRING" id="1856638.A9Q68_10295"/>
<dbReference type="GO" id="GO:0016791">
    <property type="term" value="F:phosphatase activity"/>
    <property type="evidence" value="ECO:0007669"/>
    <property type="project" value="TreeGrafter"/>
</dbReference>
<dbReference type="GO" id="GO:0005737">
    <property type="term" value="C:cytoplasm"/>
    <property type="evidence" value="ECO:0007669"/>
    <property type="project" value="TreeGrafter"/>
</dbReference>
<name>A0A1L8MK10_9STRE</name>
<dbReference type="GO" id="GO:0110154">
    <property type="term" value="P:RNA decapping"/>
    <property type="evidence" value="ECO:0007669"/>
    <property type="project" value="TreeGrafter"/>
</dbReference>
<organism evidence="2 3">
    <name type="scientific">Streptococcus bovimastitidis</name>
    <dbReference type="NCBI Taxonomy" id="1856638"/>
    <lineage>
        <taxon>Bacteria</taxon>
        <taxon>Bacillati</taxon>
        <taxon>Bacillota</taxon>
        <taxon>Bacilli</taxon>
        <taxon>Lactobacillales</taxon>
        <taxon>Streptococcaceae</taxon>
        <taxon>Streptococcus</taxon>
    </lineage>
</organism>
<dbReference type="Pfam" id="PF00149">
    <property type="entry name" value="Metallophos"/>
    <property type="match status" value="1"/>
</dbReference>
<evidence type="ECO:0000313" key="2">
    <source>
        <dbReference type="EMBL" id="OJF71103.1"/>
    </source>
</evidence>
<dbReference type="Proteomes" id="UP000182015">
    <property type="component" value="Unassembled WGS sequence"/>
</dbReference>
<dbReference type="RefSeq" id="WP_071794635.1">
    <property type="nucleotide sequence ID" value="NZ_LZDD01000005.1"/>
</dbReference>
<evidence type="ECO:0000259" key="1">
    <source>
        <dbReference type="Pfam" id="PF00149"/>
    </source>
</evidence>
<dbReference type="EMBL" id="LZDD01000005">
    <property type="protein sequence ID" value="OJF71103.1"/>
    <property type="molecule type" value="Genomic_DNA"/>
</dbReference>
<feature type="domain" description="Calcineurin-like phosphoesterase" evidence="1">
    <location>
        <begin position="3"/>
        <end position="196"/>
    </location>
</feature>